<dbReference type="Pfam" id="PF10288">
    <property type="entry name" value="CTU2"/>
    <property type="match status" value="1"/>
</dbReference>
<dbReference type="PANTHER" id="PTHR20882">
    <property type="entry name" value="CYTOPLASMIC TRNA 2-THIOLATION PROTEIN 2"/>
    <property type="match status" value="1"/>
</dbReference>
<protein>
    <recommendedName>
        <fullName evidence="5">Cytoplasmic tRNA 2-thiolation protein 2</fullName>
    </recommendedName>
</protein>
<sequence length="287" mass="31908">MKGTTYELHVVYIDIYLAEVDRGSSSEILERFRARYPRHRYSSHGLEDALLIESINWSTLKLPQFQSLDSNRPLGEQLQEILTSVPSATSRADIVSTLLTRLLVDIAQRNKCESILFADSTTRLAERTLTETAKGRGFSLPWQVSDGISPYGVGFYYPLRDLLKKELVTFTTLTSPLLTDLVLKQDKISEVSTSSKAVTIDDLMTQYFESVEEHYPSIVANVVRTSSKLKPLPQDGDISCCLCGLPVAGGTDGIYGWSGDQNSVSRTPRSDFQDDVLCYGCSRSING</sequence>
<dbReference type="GO" id="GO:0000049">
    <property type="term" value="F:tRNA binding"/>
    <property type="evidence" value="ECO:0007669"/>
    <property type="project" value="InterPro"/>
</dbReference>
<dbReference type="STRING" id="5539.A0A3E2GVQ9"/>
<dbReference type="OrthoDB" id="25129at2759"/>
<comment type="caution">
    <text evidence="3">The sequence shown here is derived from an EMBL/GenBank/DDBJ whole genome shotgun (WGS) entry which is preliminary data.</text>
</comment>
<evidence type="ECO:0000313" key="4">
    <source>
        <dbReference type="Proteomes" id="UP000258309"/>
    </source>
</evidence>
<evidence type="ECO:0008006" key="5">
    <source>
        <dbReference type="Google" id="ProtNLM"/>
    </source>
</evidence>
<keyword evidence="4" id="KW-1185">Reference proteome</keyword>
<evidence type="ECO:0000313" key="3">
    <source>
        <dbReference type="EMBL" id="RFU24843.1"/>
    </source>
</evidence>
<dbReference type="PANTHER" id="PTHR20882:SF14">
    <property type="entry name" value="CYTOPLASMIC TRNA 2-THIOLATION PROTEIN 2"/>
    <property type="match status" value="1"/>
</dbReference>
<accession>A0A3E2GVQ9</accession>
<gene>
    <name evidence="3" type="ORF">B7463_g11498</name>
</gene>
<keyword evidence="2" id="KW-0819">tRNA processing</keyword>
<evidence type="ECO:0000256" key="1">
    <source>
        <dbReference type="ARBA" id="ARBA00022490"/>
    </source>
</evidence>
<reference evidence="3 4" key="1">
    <citation type="submission" date="2018-05" db="EMBL/GenBank/DDBJ databases">
        <title>Draft genome sequence of Scytalidium lignicola DSM 105466, a ubiquitous saprotrophic fungus.</title>
        <authorList>
            <person name="Buettner E."/>
            <person name="Gebauer A.M."/>
            <person name="Hofrichter M."/>
            <person name="Liers C."/>
            <person name="Kellner H."/>
        </authorList>
    </citation>
    <scope>NUCLEOTIDE SEQUENCE [LARGE SCALE GENOMIC DNA]</scope>
    <source>
        <strain evidence="3 4">DSM 105466</strain>
    </source>
</reference>
<dbReference type="GO" id="GO:0005829">
    <property type="term" value="C:cytosol"/>
    <property type="evidence" value="ECO:0007669"/>
    <property type="project" value="TreeGrafter"/>
</dbReference>
<dbReference type="Proteomes" id="UP000258309">
    <property type="component" value="Unassembled WGS sequence"/>
</dbReference>
<name>A0A3E2GVQ9_SCYLI</name>
<feature type="non-terminal residue" evidence="3">
    <location>
        <position position="1"/>
    </location>
</feature>
<evidence type="ECO:0000256" key="2">
    <source>
        <dbReference type="ARBA" id="ARBA00022694"/>
    </source>
</evidence>
<dbReference type="InterPro" id="IPR019407">
    <property type="entry name" value="CTU2"/>
</dbReference>
<dbReference type="InterPro" id="IPR014729">
    <property type="entry name" value="Rossmann-like_a/b/a_fold"/>
</dbReference>
<proteinExistence type="predicted"/>
<dbReference type="GO" id="GO:0002143">
    <property type="term" value="P:tRNA wobble position uridine thiolation"/>
    <property type="evidence" value="ECO:0007669"/>
    <property type="project" value="TreeGrafter"/>
</dbReference>
<dbReference type="EMBL" id="NCSJ02000397">
    <property type="protein sequence ID" value="RFU24843.1"/>
    <property type="molecule type" value="Genomic_DNA"/>
</dbReference>
<dbReference type="Gene3D" id="3.40.50.620">
    <property type="entry name" value="HUPs"/>
    <property type="match status" value="1"/>
</dbReference>
<dbReference type="OMA" id="TDGIYGW"/>
<keyword evidence="1" id="KW-0963">Cytoplasm</keyword>
<feature type="non-terminal residue" evidence="3">
    <location>
        <position position="287"/>
    </location>
</feature>
<organism evidence="3 4">
    <name type="scientific">Scytalidium lignicola</name>
    <name type="common">Hyphomycete</name>
    <dbReference type="NCBI Taxonomy" id="5539"/>
    <lineage>
        <taxon>Eukaryota</taxon>
        <taxon>Fungi</taxon>
        <taxon>Dikarya</taxon>
        <taxon>Ascomycota</taxon>
        <taxon>Pezizomycotina</taxon>
        <taxon>Leotiomycetes</taxon>
        <taxon>Leotiomycetes incertae sedis</taxon>
        <taxon>Scytalidium</taxon>
    </lineage>
</organism>
<dbReference type="GO" id="GO:0016783">
    <property type="term" value="F:sulfurtransferase activity"/>
    <property type="evidence" value="ECO:0007669"/>
    <property type="project" value="TreeGrafter"/>
</dbReference>
<dbReference type="AlphaFoldDB" id="A0A3E2GVQ9"/>